<accession>A0A2P2IP09</accession>
<sequence length="259" mass="28799">MLGGRGSSLRKKMMMTMNKKRKEVEDVSDDFSDFSLSSPARKIRRLEAELPPIMEEEEELEEEGGEKVGEMETVGGGIGSADDKKEQQRGLAIEEMDDGENQNQERAIVLFKPVNSYLPHQNSSALSSYSVSLDPHKIPGFQNQFPWPSQSYSRVKSMEGEEEEGEGGVSTDSMAIIPWIRSQPPAAKEMDTSQIETTSELMEAEGIGEAAMDVEDSTYNNSGSMAQGYAYSLPQWQQQHCLMPQVPPTSPSSEITWFQ</sequence>
<proteinExistence type="predicted"/>
<reference evidence="2" key="1">
    <citation type="submission" date="2018-02" db="EMBL/GenBank/DDBJ databases">
        <title>Rhizophora mucronata_Transcriptome.</title>
        <authorList>
            <person name="Meera S.P."/>
            <person name="Sreeshan A."/>
            <person name="Augustine A."/>
        </authorList>
    </citation>
    <scope>NUCLEOTIDE SEQUENCE</scope>
    <source>
        <tissue evidence="2">Leaf</tissue>
    </source>
</reference>
<feature type="compositionally biased region" description="Acidic residues" evidence="1">
    <location>
        <begin position="54"/>
        <end position="64"/>
    </location>
</feature>
<feature type="compositionally biased region" description="Basic residues" evidence="1">
    <location>
        <begin position="8"/>
        <end position="21"/>
    </location>
</feature>
<evidence type="ECO:0000256" key="1">
    <source>
        <dbReference type="SAM" id="MobiDB-lite"/>
    </source>
</evidence>
<evidence type="ECO:0000313" key="2">
    <source>
        <dbReference type="EMBL" id="MBW82974.1"/>
    </source>
</evidence>
<organism evidence="2">
    <name type="scientific">Rhizophora mucronata</name>
    <name type="common">Asiatic mangrove</name>
    <dbReference type="NCBI Taxonomy" id="61149"/>
    <lineage>
        <taxon>Eukaryota</taxon>
        <taxon>Viridiplantae</taxon>
        <taxon>Streptophyta</taxon>
        <taxon>Embryophyta</taxon>
        <taxon>Tracheophyta</taxon>
        <taxon>Spermatophyta</taxon>
        <taxon>Magnoliopsida</taxon>
        <taxon>eudicotyledons</taxon>
        <taxon>Gunneridae</taxon>
        <taxon>Pentapetalae</taxon>
        <taxon>rosids</taxon>
        <taxon>fabids</taxon>
        <taxon>Malpighiales</taxon>
        <taxon>Rhizophoraceae</taxon>
        <taxon>Rhizophora</taxon>
    </lineage>
</organism>
<name>A0A2P2IP09_RHIMU</name>
<dbReference type="AlphaFoldDB" id="A0A2P2IP09"/>
<dbReference type="EMBL" id="GGEC01002491">
    <property type="protein sequence ID" value="MBW82974.1"/>
    <property type="molecule type" value="Transcribed_RNA"/>
</dbReference>
<dbReference type="PANTHER" id="PTHR35510">
    <property type="entry name" value="DBH-LIKE MONOOXYGENASE"/>
    <property type="match status" value="1"/>
</dbReference>
<protein>
    <submittedName>
        <fullName evidence="2">Uncharacterized protein MANES_15G189400</fullName>
    </submittedName>
</protein>
<feature type="region of interest" description="Disordered" evidence="1">
    <location>
        <begin position="1"/>
        <end position="35"/>
    </location>
</feature>
<feature type="region of interest" description="Disordered" evidence="1">
    <location>
        <begin position="48"/>
        <end position="88"/>
    </location>
</feature>
<dbReference type="PANTHER" id="PTHR35510:SF1">
    <property type="entry name" value="DBH-LIKE MONOOXYGENASE"/>
    <property type="match status" value="1"/>
</dbReference>